<sequence length="71" mass="7909">MCISEKLDHTEPNQEFQFTVADKWPQQILETGEPSDEFAESNISVPIKVADNFTGECSYKNLGSDVVGQTN</sequence>
<reference evidence="1 2" key="1">
    <citation type="journal article" date="2024" name="BMC Genomics">
        <title>De novo assembly and annotation of Popillia japonica's genome with initial clues to its potential as an invasive pest.</title>
        <authorList>
            <person name="Cucini C."/>
            <person name="Boschi S."/>
            <person name="Funari R."/>
            <person name="Cardaioli E."/>
            <person name="Iannotti N."/>
            <person name="Marturano G."/>
            <person name="Paoli F."/>
            <person name="Bruttini M."/>
            <person name="Carapelli A."/>
            <person name="Frati F."/>
            <person name="Nardi F."/>
        </authorList>
    </citation>
    <scope>NUCLEOTIDE SEQUENCE [LARGE SCALE GENOMIC DNA]</scope>
    <source>
        <strain evidence="1">DMR45628</strain>
    </source>
</reference>
<dbReference type="AlphaFoldDB" id="A0AAW1LYT8"/>
<comment type="caution">
    <text evidence="1">The sequence shown here is derived from an EMBL/GenBank/DDBJ whole genome shotgun (WGS) entry which is preliminary data.</text>
</comment>
<proteinExistence type="predicted"/>
<protein>
    <submittedName>
        <fullName evidence="1">Uncharacterized protein</fullName>
    </submittedName>
</protein>
<evidence type="ECO:0000313" key="2">
    <source>
        <dbReference type="Proteomes" id="UP001458880"/>
    </source>
</evidence>
<keyword evidence="2" id="KW-1185">Reference proteome</keyword>
<organism evidence="1 2">
    <name type="scientific">Popillia japonica</name>
    <name type="common">Japanese beetle</name>
    <dbReference type="NCBI Taxonomy" id="7064"/>
    <lineage>
        <taxon>Eukaryota</taxon>
        <taxon>Metazoa</taxon>
        <taxon>Ecdysozoa</taxon>
        <taxon>Arthropoda</taxon>
        <taxon>Hexapoda</taxon>
        <taxon>Insecta</taxon>
        <taxon>Pterygota</taxon>
        <taxon>Neoptera</taxon>
        <taxon>Endopterygota</taxon>
        <taxon>Coleoptera</taxon>
        <taxon>Polyphaga</taxon>
        <taxon>Scarabaeiformia</taxon>
        <taxon>Scarabaeidae</taxon>
        <taxon>Rutelinae</taxon>
        <taxon>Popillia</taxon>
    </lineage>
</organism>
<gene>
    <name evidence="1" type="ORF">QE152_g9305</name>
</gene>
<dbReference type="Proteomes" id="UP001458880">
    <property type="component" value="Unassembled WGS sequence"/>
</dbReference>
<evidence type="ECO:0000313" key="1">
    <source>
        <dbReference type="EMBL" id="KAK9739101.1"/>
    </source>
</evidence>
<dbReference type="EMBL" id="JASPKY010000079">
    <property type="protein sequence ID" value="KAK9739101.1"/>
    <property type="molecule type" value="Genomic_DNA"/>
</dbReference>
<name>A0AAW1LYT8_POPJA</name>
<accession>A0AAW1LYT8</accession>